<dbReference type="GO" id="GO:0016020">
    <property type="term" value="C:membrane"/>
    <property type="evidence" value="ECO:0007669"/>
    <property type="project" value="UniProtKB-SubCell"/>
</dbReference>
<evidence type="ECO:0000256" key="4">
    <source>
        <dbReference type="ARBA" id="ARBA00023136"/>
    </source>
</evidence>
<evidence type="ECO:0000256" key="5">
    <source>
        <dbReference type="SAM" id="MobiDB-lite"/>
    </source>
</evidence>
<feature type="transmembrane region" description="Helical" evidence="6">
    <location>
        <begin position="91"/>
        <end position="115"/>
    </location>
</feature>
<feature type="transmembrane region" description="Helical" evidence="6">
    <location>
        <begin position="204"/>
        <end position="223"/>
    </location>
</feature>
<dbReference type="Proteomes" id="UP000253551">
    <property type="component" value="Unassembled WGS sequence"/>
</dbReference>
<reference evidence="8 9" key="1">
    <citation type="journal article" date="2018" name="G3 (Bethesda)">
        <title>Phylogenetic and Phylogenomic Definition of Rhizopus Species.</title>
        <authorList>
            <person name="Gryganskyi A.P."/>
            <person name="Golan J."/>
            <person name="Dolatabadi S."/>
            <person name="Mondo S."/>
            <person name="Robb S."/>
            <person name="Idnurm A."/>
            <person name="Muszewska A."/>
            <person name="Steczkiewicz K."/>
            <person name="Masonjones S."/>
            <person name="Liao H.L."/>
            <person name="Gajdeczka M.T."/>
            <person name="Anike F."/>
            <person name="Vuek A."/>
            <person name="Anishchenko I.M."/>
            <person name="Voigt K."/>
            <person name="de Hoog G.S."/>
            <person name="Smith M.E."/>
            <person name="Heitman J."/>
            <person name="Vilgalys R."/>
            <person name="Stajich J.E."/>
        </authorList>
    </citation>
    <scope>NUCLEOTIDE SEQUENCE [LARGE SCALE GENOMIC DNA]</scope>
    <source>
        <strain evidence="8 9">LSU 92-RS-03</strain>
    </source>
</reference>
<evidence type="ECO:0000256" key="1">
    <source>
        <dbReference type="ARBA" id="ARBA00004141"/>
    </source>
</evidence>
<dbReference type="OrthoDB" id="3253553at2759"/>
<evidence type="ECO:0000313" key="9">
    <source>
        <dbReference type="Proteomes" id="UP000253551"/>
    </source>
</evidence>
<evidence type="ECO:0000256" key="3">
    <source>
        <dbReference type="ARBA" id="ARBA00022989"/>
    </source>
</evidence>
<evidence type="ECO:0000256" key="6">
    <source>
        <dbReference type="SAM" id="Phobius"/>
    </source>
</evidence>
<feature type="transmembrane region" description="Helical" evidence="6">
    <location>
        <begin position="162"/>
        <end position="184"/>
    </location>
</feature>
<comment type="caution">
    <text evidence="8">The sequence shown here is derived from an EMBL/GenBank/DDBJ whole genome shotgun (WGS) entry which is preliminary data.</text>
</comment>
<feature type="domain" description="MARVEL" evidence="7">
    <location>
        <begin position="90"/>
        <end position="217"/>
    </location>
</feature>
<feature type="compositionally biased region" description="Polar residues" evidence="5">
    <location>
        <begin position="30"/>
        <end position="76"/>
    </location>
</feature>
<keyword evidence="9" id="KW-1185">Reference proteome</keyword>
<feature type="compositionally biased region" description="Low complexity" evidence="5">
    <location>
        <begin position="1"/>
        <end position="15"/>
    </location>
</feature>
<evidence type="ECO:0000256" key="2">
    <source>
        <dbReference type="ARBA" id="ARBA00022692"/>
    </source>
</evidence>
<organism evidence="8 9">
    <name type="scientific">Rhizopus stolonifer</name>
    <name type="common">Rhizopus nigricans</name>
    <dbReference type="NCBI Taxonomy" id="4846"/>
    <lineage>
        <taxon>Eukaryota</taxon>
        <taxon>Fungi</taxon>
        <taxon>Fungi incertae sedis</taxon>
        <taxon>Mucoromycota</taxon>
        <taxon>Mucoromycotina</taxon>
        <taxon>Mucoromycetes</taxon>
        <taxon>Mucorales</taxon>
        <taxon>Mucorineae</taxon>
        <taxon>Rhizopodaceae</taxon>
        <taxon>Rhizopus</taxon>
    </lineage>
</organism>
<sequence>MPSPSAYQSPSPANAWQQQQESTKTLDEPTYNTNAYQYTGTPYGNSPTVASAYSPQPVHTENTTSNDINVTSTKPESISPAARTKPSKLRVLFRFILFIFAVGYLGFAAGASPFSGESIPFDSKICFYYLFAVAVMSIIWSGFHLFLYLFRRFGSTDKMKRFILILCDLFMAALWGIGIIVELIQYRCSPGGHNHWCDFYNTSIFFGFTSFALYIVLLGWDFVGGCKSRKK</sequence>
<comment type="subcellular location">
    <subcellularLocation>
        <location evidence="1">Membrane</location>
        <topology evidence="1">Multi-pass membrane protein</topology>
    </subcellularLocation>
</comment>
<dbReference type="InterPro" id="IPR008253">
    <property type="entry name" value="Marvel"/>
</dbReference>
<accession>A0A367J8F6</accession>
<evidence type="ECO:0000313" key="8">
    <source>
        <dbReference type="EMBL" id="RCH86244.1"/>
    </source>
</evidence>
<keyword evidence="2 6" id="KW-0812">Transmembrane</keyword>
<dbReference type="AlphaFoldDB" id="A0A367J8F6"/>
<evidence type="ECO:0000259" key="7">
    <source>
        <dbReference type="Pfam" id="PF01284"/>
    </source>
</evidence>
<feature type="region of interest" description="Disordered" evidence="5">
    <location>
        <begin position="1"/>
        <end position="81"/>
    </location>
</feature>
<name>A0A367J8F6_RHIST</name>
<dbReference type="EMBL" id="PJQM01003980">
    <property type="protein sequence ID" value="RCH86244.1"/>
    <property type="molecule type" value="Genomic_DNA"/>
</dbReference>
<gene>
    <name evidence="8" type="ORF">CU098_000443</name>
</gene>
<protein>
    <recommendedName>
        <fullName evidence="7">MARVEL domain-containing protein</fullName>
    </recommendedName>
</protein>
<keyword evidence="3 6" id="KW-1133">Transmembrane helix</keyword>
<feature type="non-terminal residue" evidence="8">
    <location>
        <position position="1"/>
    </location>
</feature>
<keyword evidence="4 6" id="KW-0472">Membrane</keyword>
<proteinExistence type="predicted"/>
<dbReference type="STRING" id="4846.A0A367J8F6"/>
<feature type="transmembrane region" description="Helical" evidence="6">
    <location>
        <begin position="127"/>
        <end position="150"/>
    </location>
</feature>
<dbReference type="Pfam" id="PF01284">
    <property type="entry name" value="MARVEL"/>
    <property type="match status" value="1"/>
</dbReference>